<name>A0A226D2B1_FOLCA</name>
<gene>
    <name evidence="2" type="ORF">Fcan01_26500</name>
</gene>
<evidence type="ECO:0000313" key="3">
    <source>
        <dbReference type="Proteomes" id="UP000198287"/>
    </source>
</evidence>
<accession>A0A226D2B1</accession>
<dbReference type="EMBL" id="LNIX01000043">
    <property type="protein sequence ID" value="OXA38791.1"/>
    <property type="molecule type" value="Genomic_DNA"/>
</dbReference>
<evidence type="ECO:0000313" key="2">
    <source>
        <dbReference type="EMBL" id="OXA38791.1"/>
    </source>
</evidence>
<evidence type="ECO:0000256" key="1">
    <source>
        <dbReference type="SAM" id="MobiDB-lite"/>
    </source>
</evidence>
<dbReference type="Proteomes" id="UP000198287">
    <property type="component" value="Unassembled WGS sequence"/>
</dbReference>
<dbReference type="AlphaFoldDB" id="A0A226D2B1"/>
<organism evidence="2 3">
    <name type="scientific">Folsomia candida</name>
    <name type="common">Springtail</name>
    <dbReference type="NCBI Taxonomy" id="158441"/>
    <lineage>
        <taxon>Eukaryota</taxon>
        <taxon>Metazoa</taxon>
        <taxon>Ecdysozoa</taxon>
        <taxon>Arthropoda</taxon>
        <taxon>Hexapoda</taxon>
        <taxon>Collembola</taxon>
        <taxon>Entomobryomorpha</taxon>
        <taxon>Isotomoidea</taxon>
        <taxon>Isotomidae</taxon>
        <taxon>Proisotominae</taxon>
        <taxon>Folsomia</taxon>
    </lineage>
</organism>
<reference evidence="2 3" key="1">
    <citation type="submission" date="2015-12" db="EMBL/GenBank/DDBJ databases">
        <title>The genome of Folsomia candida.</title>
        <authorList>
            <person name="Faddeeva A."/>
            <person name="Derks M.F."/>
            <person name="Anvar Y."/>
            <person name="Smit S."/>
            <person name="Van Straalen N."/>
            <person name="Roelofs D."/>
        </authorList>
    </citation>
    <scope>NUCLEOTIDE SEQUENCE [LARGE SCALE GENOMIC DNA]</scope>
    <source>
        <strain evidence="2 3">VU population</strain>
        <tissue evidence="2">Whole body</tissue>
    </source>
</reference>
<comment type="caution">
    <text evidence="2">The sequence shown here is derived from an EMBL/GenBank/DDBJ whole genome shotgun (WGS) entry which is preliminary data.</text>
</comment>
<proteinExistence type="predicted"/>
<sequence length="129" mass="14040">MGGPQGAATSPHSPTTHCEGAPTPHDCDTDRKTPFGKNRCHQDSNPGPFGQTAQGRCRTPPSQFLLCPGRQGTENPRVLLDNPYPAHLYMVNNVFQKFIRTPFQEDSTTIFPLDSIGSAFSSSILHNST</sequence>
<feature type="region of interest" description="Disordered" evidence="1">
    <location>
        <begin position="1"/>
        <end position="56"/>
    </location>
</feature>
<keyword evidence="3" id="KW-1185">Reference proteome</keyword>
<protein>
    <submittedName>
        <fullName evidence="2">Uncharacterized protein</fullName>
    </submittedName>
</protein>
<feature type="compositionally biased region" description="Polar residues" evidence="1">
    <location>
        <begin position="7"/>
        <end position="16"/>
    </location>
</feature>